<dbReference type="InterPro" id="IPR008509">
    <property type="entry name" value="MOT2/MFSD5"/>
</dbReference>
<dbReference type="AlphaFoldDB" id="F4Q949"/>
<dbReference type="STRING" id="1054147.F4Q949"/>
<accession>F4Q949</accession>
<feature type="transmembrane region" description="Helical" evidence="12">
    <location>
        <begin position="180"/>
        <end position="199"/>
    </location>
</feature>
<dbReference type="CDD" id="cd17487">
    <property type="entry name" value="MFS_MFSD5_like"/>
    <property type="match status" value="1"/>
</dbReference>
<dbReference type="RefSeq" id="XP_004351938.1">
    <property type="nucleotide sequence ID" value="XM_004351886.1"/>
</dbReference>
<evidence type="ECO:0000256" key="9">
    <source>
        <dbReference type="ARBA" id="ARBA00023136"/>
    </source>
</evidence>
<keyword evidence="14" id="KW-1185">Reference proteome</keyword>
<feature type="transmembrane region" description="Helical" evidence="12">
    <location>
        <begin position="57"/>
        <end position="79"/>
    </location>
</feature>
<proteinExistence type="predicted"/>
<feature type="transmembrane region" description="Helical" evidence="12">
    <location>
        <begin position="205"/>
        <end position="227"/>
    </location>
</feature>
<evidence type="ECO:0000256" key="8">
    <source>
        <dbReference type="ARBA" id="ARBA00023065"/>
    </source>
</evidence>
<evidence type="ECO:0000256" key="10">
    <source>
        <dbReference type="ARBA" id="ARBA00030646"/>
    </source>
</evidence>
<dbReference type="KEGG" id="dfa:DFA_10048"/>
<evidence type="ECO:0000256" key="6">
    <source>
        <dbReference type="ARBA" id="ARBA00022692"/>
    </source>
</evidence>
<dbReference type="OMA" id="CCGWVVL"/>
<keyword evidence="4" id="KW-0813">Transport</keyword>
<dbReference type="Proteomes" id="UP000007797">
    <property type="component" value="Unassembled WGS sequence"/>
</dbReference>
<evidence type="ECO:0000256" key="3">
    <source>
        <dbReference type="ARBA" id="ARBA00021242"/>
    </source>
</evidence>
<evidence type="ECO:0000313" key="13">
    <source>
        <dbReference type="EMBL" id="EGG15218.1"/>
    </source>
</evidence>
<dbReference type="EMBL" id="GL883026">
    <property type="protein sequence ID" value="EGG15218.1"/>
    <property type="molecule type" value="Genomic_DNA"/>
</dbReference>
<dbReference type="PANTHER" id="PTHR23516">
    <property type="entry name" value="SAM (S-ADENOSYL METHIONINE) TRANSPORTER"/>
    <property type="match status" value="1"/>
</dbReference>
<dbReference type="PANTHER" id="PTHR23516:SF1">
    <property type="entry name" value="MOLYBDATE-ANION TRANSPORTER"/>
    <property type="match status" value="1"/>
</dbReference>
<comment type="function">
    <text evidence="1">Mediates high-affinity intracellular uptake of the rare oligo-element molybdenum.</text>
</comment>
<feature type="transmembrane region" description="Helical" evidence="12">
    <location>
        <begin position="118"/>
        <end position="139"/>
    </location>
</feature>
<name>F4Q949_CACFS</name>
<organism evidence="13 14">
    <name type="scientific">Cavenderia fasciculata</name>
    <name type="common">Slime mold</name>
    <name type="synonym">Dictyostelium fasciculatum</name>
    <dbReference type="NCBI Taxonomy" id="261658"/>
    <lineage>
        <taxon>Eukaryota</taxon>
        <taxon>Amoebozoa</taxon>
        <taxon>Evosea</taxon>
        <taxon>Eumycetozoa</taxon>
        <taxon>Dictyostelia</taxon>
        <taxon>Acytosteliales</taxon>
        <taxon>Cavenderiaceae</taxon>
        <taxon>Cavenderia</taxon>
    </lineage>
</organism>
<gene>
    <name evidence="13" type="ORF">DFA_10048</name>
</gene>
<feature type="transmembrane region" description="Helical" evidence="12">
    <location>
        <begin position="248"/>
        <end position="269"/>
    </location>
</feature>
<dbReference type="GO" id="GO:0005886">
    <property type="term" value="C:plasma membrane"/>
    <property type="evidence" value="ECO:0007669"/>
    <property type="project" value="UniProtKB-SubCell"/>
</dbReference>
<keyword evidence="7 12" id="KW-1133">Transmembrane helix</keyword>
<dbReference type="GO" id="GO:0015098">
    <property type="term" value="F:molybdate ion transmembrane transporter activity"/>
    <property type="evidence" value="ECO:0007669"/>
    <property type="project" value="InterPro"/>
</dbReference>
<dbReference type="OrthoDB" id="263957at2759"/>
<keyword evidence="5" id="KW-1003">Cell membrane</keyword>
<evidence type="ECO:0000256" key="12">
    <source>
        <dbReference type="SAM" id="Phobius"/>
    </source>
</evidence>
<feature type="transmembrane region" description="Helical" evidence="12">
    <location>
        <begin position="475"/>
        <end position="494"/>
    </location>
</feature>
<feature type="transmembrane region" description="Helical" evidence="12">
    <location>
        <begin position="151"/>
        <end position="173"/>
    </location>
</feature>
<evidence type="ECO:0000256" key="4">
    <source>
        <dbReference type="ARBA" id="ARBA00022448"/>
    </source>
</evidence>
<protein>
    <recommendedName>
        <fullName evidence="3">Molybdate-anion transporter</fullName>
    </recommendedName>
    <alternativeName>
        <fullName evidence="10">Major facilitator superfamily domain-containing protein 5</fullName>
    </alternativeName>
    <alternativeName>
        <fullName evidence="11">Molybdate transporter 2 homolog</fullName>
    </alternativeName>
</protein>
<comment type="subcellular location">
    <subcellularLocation>
        <location evidence="2">Cell membrane</location>
        <topology evidence="2">Multi-pass membrane protein</topology>
    </subcellularLocation>
</comment>
<keyword evidence="9 12" id="KW-0472">Membrane</keyword>
<dbReference type="GO" id="GO:0006811">
    <property type="term" value="P:monoatomic ion transport"/>
    <property type="evidence" value="ECO:0007669"/>
    <property type="project" value="UniProtKB-KW"/>
</dbReference>
<evidence type="ECO:0000256" key="1">
    <source>
        <dbReference type="ARBA" id="ARBA00003019"/>
    </source>
</evidence>
<sequence>MNIEYNNNNECRSTVQKTIPFLIERISMHHGRQSLEFINNYHSIEGLLFKEEDDQSMLNFTNTLTFLIIVCALLQYFIYKRQASKPTIWSAANGGITSKKGSLLAPPQEQQFKRFQTIYLVIYLLAMAADWLQGPYVYALYESYGFLKADIAFLFVSGFLSSMIFGVVVGPITDKYGRKFMTIIFGILYSISCLTKLVPSFNVLLFGRITGGISTSLLFSVFESWMVSEHNRLGYPEEYLDSTFYKSSLFNGIVAIVAGIWSSYSVGVWGFVSPFMWALALLVLATALVFLLWTENYGDSSVSLEGTFANSWQVLRRDGSIIKIGFIQSLFEASMYTFVFMWTPTLQESIRSELDENDSSNTVELPFGIIFASFMVCFMIGSSLYKLFSLPSERIIKFIFLVSIGSMIIPFIFINSKLIYLAFLIFEVCCGMYYPCMGSIRSKIVPESARASILNYFRVPLNFFVVAVLSNISNISTINIFKVCSLWLFIAYLLHSSIPPNKFNPSNNNSNSNNNNINTDV</sequence>
<dbReference type="Gene3D" id="1.20.1250.20">
    <property type="entry name" value="MFS general substrate transporter like domains"/>
    <property type="match status" value="1"/>
</dbReference>
<evidence type="ECO:0000256" key="2">
    <source>
        <dbReference type="ARBA" id="ARBA00004651"/>
    </source>
</evidence>
<feature type="transmembrane region" description="Helical" evidence="12">
    <location>
        <begin position="365"/>
        <end position="388"/>
    </location>
</feature>
<feature type="transmembrane region" description="Helical" evidence="12">
    <location>
        <begin position="395"/>
        <end position="413"/>
    </location>
</feature>
<feature type="transmembrane region" description="Helical" evidence="12">
    <location>
        <begin position="275"/>
        <end position="293"/>
    </location>
</feature>
<evidence type="ECO:0000256" key="11">
    <source>
        <dbReference type="ARBA" id="ARBA00032555"/>
    </source>
</evidence>
<dbReference type="Pfam" id="PF05631">
    <property type="entry name" value="MFS_5"/>
    <property type="match status" value="1"/>
</dbReference>
<evidence type="ECO:0000256" key="5">
    <source>
        <dbReference type="ARBA" id="ARBA00022475"/>
    </source>
</evidence>
<dbReference type="GeneID" id="14867486"/>
<dbReference type="InterPro" id="IPR036259">
    <property type="entry name" value="MFS_trans_sf"/>
</dbReference>
<evidence type="ECO:0000313" key="14">
    <source>
        <dbReference type="Proteomes" id="UP000007797"/>
    </source>
</evidence>
<dbReference type="SUPFAM" id="SSF103473">
    <property type="entry name" value="MFS general substrate transporter"/>
    <property type="match status" value="1"/>
</dbReference>
<evidence type="ECO:0000256" key="7">
    <source>
        <dbReference type="ARBA" id="ARBA00022989"/>
    </source>
</evidence>
<feature type="transmembrane region" description="Helical" evidence="12">
    <location>
        <begin position="419"/>
        <end position="437"/>
    </location>
</feature>
<reference evidence="14" key="1">
    <citation type="journal article" date="2011" name="Genome Res.">
        <title>Phylogeny-wide analysis of social amoeba genomes highlights ancient origins for complex intercellular communication.</title>
        <authorList>
            <person name="Heidel A.J."/>
            <person name="Lawal H.M."/>
            <person name="Felder M."/>
            <person name="Schilde C."/>
            <person name="Helps N.R."/>
            <person name="Tunggal B."/>
            <person name="Rivero F."/>
            <person name="John U."/>
            <person name="Schleicher M."/>
            <person name="Eichinger L."/>
            <person name="Platzer M."/>
            <person name="Noegel A.A."/>
            <person name="Schaap P."/>
            <person name="Gloeckner G."/>
        </authorList>
    </citation>
    <scope>NUCLEOTIDE SEQUENCE [LARGE SCALE GENOMIC DNA]</scope>
    <source>
        <strain evidence="14">SH3</strain>
    </source>
</reference>
<keyword evidence="6 12" id="KW-0812">Transmembrane</keyword>
<keyword evidence="8" id="KW-0406">Ion transport</keyword>
<feature type="transmembrane region" description="Helical" evidence="12">
    <location>
        <begin position="324"/>
        <end position="345"/>
    </location>
</feature>